<dbReference type="RefSeq" id="XP_067752996.1">
    <property type="nucleotide sequence ID" value="XM_067896839.1"/>
</dbReference>
<keyword evidence="2" id="KW-1185">Reference proteome</keyword>
<dbReference type="InterPro" id="IPR023614">
    <property type="entry name" value="Porin_dom_sf"/>
</dbReference>
<evidence type="ECO:0000313" key="2">
    <source>
        <dbReference type="Proteomes" id="UP000674318"/>
    </source>
</evidence>
<organism evidence="1 2">
    <name type="scientific">Porcisia hertigi</name>
    <dbReference type="NCBI Taxonomy" id="2761500"/>
    <lineage>
        <taxon>Eukaryota</taxon>
        <taxon>Discoba</taxon>
        <taxon>Euglenozoa</taxon>
        <taxon>Kinetoplastea</taxon>
        <taxon>Metakinetoplastina</taxon>
        <taxon>Trypanosomatida</taxon>
        <taxon>Trypanosomatidae</taxon>
        <taxon>Leishmaniinae</taxon>
        <taxon>Porcisia</taxon>
    </lineage>
</organism>
<dbReference type="EMBL" id="JAFJZO010000036">
    <property type="protein sequence ID" value="KAG5490668.1"/>
    <property type="molecule type" value="Genomic_DNA"/>
</dbReference>
<protein>
    <submittedName>
        <fullName evidence="1">Uncharacterized protein</fullName>
    </submittedName>
</protein>
<reference evidence="1 2" key="1">
    <citation type="submission" date="2021-02" db="EMBL/GenBank/DDBJ databases">
        <title>Porcisia hertigi Genome sequencing and assembly.</title>
        <authorList>
            <person name="Almutairi H."/>
            <person name="Gatherer D."/>
        </authorList>
    </citation>
    <scope>NUCLEOTIDE SEQUENCE [LARGE SCALE GENOMIC DNA]</scope>
    <source>
        <strain evidence="1 2">C119</strain>
    </source>
</reference>
<proteinExistence type="predicted"/>
<name>A0A836HZP8_9TRYP</name>
<sequence>MSAPPSYKDLASVVEAYLTKGDNVRGWLIDSKQDGAPNRLAAYPFASPKGVGVHLSLECPEYHTTFQSKMSAAFKSWREYLPTVIYHAKVNNTSNKIEVDAAVPSLKVTAKHPAFTANCKTALLDGFSTDANVTTRLSDKVYAGASLQYDPKRSGVRDFTTTIVRYTCPNIGNGDLLGQYSLRNGFSVHMRIPLHTYMDVAVMAEQKRFIAGVQTRSPCGGRFMFNTNVTDGTYTITSIRNMNDIWKITATMTAPFAPDKGALAPRFGLKFTHMDASD</sequence>
<evidence type="ECO:0000313" key="1">
    <source>
        <dbReference type="EMBL" id="KAG5490668.1"/>
    </source>
</evidence>
<dbReference type="Proteomes" id="UP000674318">
    <property type="component" value="Unassembled WGS sequence"/>
</dbReference>
<dbReference type="Gene3D" id="2.40.160.10">
    <property type="entry name" value="Porin"/>
    <property type="match status" value="1"/>
</dbReference>
<dbReference type="KEGG" id="phet:94286916"/>
<gene>
    <name evidence="1" type="ORF">JKF63_00790</name>
</gene>
<dbReference type="AlphaFoldDB" id="A0A836HZP8"/>
<dbReference type="GeneID" id="94286916"/>
<comment type="caution">
    <text evidence="1">The sequence shown here is derived from an EMBL/GenBank/DDBJ whole genome shotgun (WGS) entry which is preliminary data.</text>
</comment>
<dbReference type="OrthoDB" id="270586at2759"/>
<accession>A0A836HZP8</accession>